<dbReference type="Pfam" id="PF13810">
    <property type="entry name" value="DUF4185"/>
    <property type="match status" value="1"/>
</dbReference>
<dbReference type="Proteomes" id="UP000193309">
    <property type="component" value="Unassembled WGS sequence"/>
</dbReference>
<name>A0A1X7K193_9CORY</name>
<evidence type="ECO:0000256" key="1">
    <source>
        <dbReference type="SAM" id="MobiDB-lite"/>
    </source>
</evidence>
<accession>A0A1X7K193</accession>
<evidence type="ECO:0000313" key="4">
    <source>
        <dbReference type="Proteomes" id="UP000193309"/>
    </source>
</evidence>
<dbReference type="SUPFAM" id="SSF110296">
    <property type="entry name" value="Oligoxyloglucan reducing end-specific cellobiohydrolase"/>
    <property type="match status" value="1"/>
</dbReference>
<protein>
    <recommendedName>
        <fullName evidence="2">DUF4185 domain-containing protein</fullName>
    </recommendedName>
</protein>
<dbReference type="InterPro" id="IPR025442">
    <property type="entry name" value="DUF4185"/>
</dbReference>
<feature type="region of interest" description="Disordered" evidence="1">
    <location>
        <begin position="36"/>
        <end position="60"/>
    </location>
</feature>
<feature type="domain" description="DUF4185" evidence="2">
    <location>
        <begin position="83"/>
        <end position="380"/>
    </location>
</feature>
<reference evidence="4" key="1">
    <citation type="submission" date="2017-04" db="EMBL/GenBank/DDBJ databases">
        <authorList>
            <person name="Varghese N."/>
            <person name="Submissions S."/>
        </authorList>
    </citation>
    <scope>NUCLEOTIDE SEQUENCE [LARGE SCALE GENOMIC DNA]</scope>
    <source>
        <strain evidence="4">VDS</strain>
    </source>
</reference>
<proteinExistence type="predicted"/>
<evidence type="ECO:0000313" key="3">
    <source>
        <dbReference type="EMBL" id="SMG34629.1"/>
    </source>
</evidence>
<organism evidence="3 4">
    <name type="scientific">Corynebacterium pollutisoli</name>
    <dbReference type="NCBI Taxonomy" id="1610489"/>
    <lineage>
        <taxon>Bacteria</taxon>
        <taxon>Bacillati</taxon>
        <taxon>Actinomycetota</taxon>
        <taxon>Actinomycetes</taxon>
        <taxon>Mycobacteriales</taxon>
        <taxon>Corynebacteriaceae</taxon>
        <taxon>Corynebacterium</taxon>
    </lineage>
</organism>
<dbReference type="AlphaFoldDB" id="A0A1X7K193"/>
<evidence type="ECO:0000259" key="2">
    <source>
        <dbReference type="Pfam" id="PF13810"/>
    </source>
</evidence>
<keyword evidence="4" id="KW-1185">Reference proteome</keyword>
<dbReference type="STRING" id="1610489.SAMN06295981_2157"/>
<dbReference type="EMBL" id="FXAR01000008">
    <property type="protein sequence ID" value="SMG34629.1"/>
    <property type="molecule type" value="Genomic_DNA"/>
</dbReference>
<dbReference type="OrthoDB" id="4789771at2"/>
<sequence>MSRPVKKTISTLALSASLTIGGGLVSVAVLPPPTAVAQSSGSSGSSGERRQPNDVEFGDDHVDGPLVVSVIGDLLGVGISDDIGLLIGDLGIMAQIGEGEEFAIIFGDSWRGPAFGQGEWMSPVGVVAVKNPDGRIEILRPLNEGEIAEQLIDYSHDNGITVIPSDAINIDGTLYMQGMWNQGIGNVLCTQIWKSEDNGASWESVGVTDTSYMNGLGNLITWEMGPDGYVYVMSSEFKRADDVYLSRFRPAQIADRSTWEHYDTRTGTWSATFAGTPILADDVSAGEMTLRYIEGHWVLAMFNAETYTVEVRITGNITDDWDAVTPAPVILGGNWRDPQDAGNFAQVYGAYIVPGSTIGNMDLVVSQWNTANNRRYMSTQFNVTGLDESFGIGTDVAAPQGRMAPQTVPQDRVGDASVLGVTEVEVTDQAPEQGFLGTDLTVVPLQ</sequence>
<feature type="compositionally biased region" description="Basic and acidic residues" evidence="1">
    <location>
        <begin position="47"/>
        <end position="60"/>
    </location>
</feature>
<gene>
    <name evidence="3" type="ORF">SAMN06295981_2157</name>
</gene>